<dbReference type="AlphaFoldDB" id="A0A1J4JV41"/>
<organism evidence="2 3">
    <name type="scientific">Tritrichomonas foetus</name>
    <dbReference type="NCBI Taxonomy" id="1144522"/>
    <lineage>
        <taxon>Eukaryota</taxon>
        <taxon>Metamonada</taxon>
        <taxon>Parabasalia</taxon>
        <taxon>Tritrichomonadida</taxon>
        <taxon>Tritrichomonadidae</taxon>
        <taxon>Tritrichomonas</taxon>
    </lineage>
</organism>
<accession>A0A1J4JV41</accession>
<protein>
    <submittedName>
        <fullName evidence="2">Uncharacterized protein</fullName>
    </submittedName>
</protein>
<dbReference type="Gene3D" id="1.10.287.1490">
    <property type="match status" value="1"/>
</dbReference>
<dbReference type="VEuPathDB" id="TrichDB:TRFO_31817"/>
<evidence type="ECO:0000313" key="3">
    <source>
        <dbReference type="Proteomes" id="UP000179807"/>
    </source>
</evidence>
<dbReference type="Proteomes" id="UP000179807">
    <property type="component" value="Unassembled WGS sequence"/>
</dbReference>
<sequence>MFSPRATSVRHVFSPRRRCLHPTLTFDVPNGSSEFHDPIYLKDTFQKLHREIQKLRKEVGPLVSEYQFLQERIEFGDDDPSAKNEYSIKMTELNTEQNFINEEVSKARRFYSRATVEKFNQEIKLWRYELIEEKNELEKTEFKFKLLKKEFERRKSKKYVNEMKKEFDKVQEEINHRNIKLNDLRQENSNLTRKYTSLISEKEDLKDKMDYLRRQLQSIENDNAARKVNLSKIKRAIRNLQNQKCRNPSNNNNHNKCNQNPNYNVPSLNPNAGINENHINGHPKAVNAFRKTAIVKVQKNLSPGIIKPSKPFERTCKSPRRVYFALDPPPKMVDVNETREDDDNFISFS</sequence>
<dbReference type="EMBL" id="MLAK01000914">
    <property type="protein sequence ID" value="OHT01388.1"/>
    <property type="molecule type" value="Genomic_DNA"/>
</dbReference>
<keyword evidence="1" id="KW-0175">Coiled coil</keyword>
<proteinExistence type="predicted"/>
<comment type="caution">
    <text evidence="2">The sequence shown here is derived from an EMBL/GenBank/DDBJ whole genome shotgun (WGS) entry which is preliminary data.</text>
</comment>
<dbReference type="GeneID" id="94842853"/>
<gene>
    <name evidence="2" type="ORF">TRFO_31817</name>
</gene>
<keyword evidence="3" id="KW-1185">Reference proteome</keyword>
<name>A0A1J4JV41_9EUKA</name>
<reference evidence="2" key="1">
    <citation type="submission" date="2016-10" db="EMBL/GenBank/DDBJ databases">
        <authorList>
            <person name="Benchimol M."/>
            <person name="Almeida L.G."/>
            <person name="Vasconcelos A.T."/>
            <person name="Perreira-Neves A."/>
            <person name="Rosa I.A."/>
            <person name="Tasca T."/>
            <person name="Bogo M.R."/>
            <person name="de Souza W."/>
        </authorList>
    </citation>
    <scope>NUCLEOTIDE SEQUENCE [LARGE SCALE GENOMIC DNA]</scope>
    <source>
        <strain evidence="2">K</strain>
    </source>
</reference>
<evidence type="ECO:0000256" key="1">
    <source>
        <dbReference type="SAM" id="Coils"/>
    </source>
</evidence>
<dbReference type="RefSeq" id="XP_068354524.1">
    <property type="nucleotide sequence ID" value="XM_068508149.1"/>
</dbReference>
<evidence type="ECO:0000313" key="2">
    <source>
        <dbReference type="EMBL" id="OHT01388.1"/>
    </source>
</evidence>
<feature type="coiled-coil region" evidence="1">
    <location>
        <begin position="116"/>
        <end position="222"/>
    </location>
</feature>